<evidence type="ECO:0000313" key="11">
    <source>
        <dbReference type="Proteomes" id="UP000241462"/>
    </source>
</evidence>
<evidence type="ECO:0000313" key="10">
    <source>
        <dbReference type="EMBL" id="PSR97554.1"/>
    </source>
</evidence>
<keyword evidence="7" id="KW-0137">Centromere</keyword>
<evidence type="ECO:0000256" key="5">
    <source>
        <dbReference type="ARBA" id="ARBA00023054"/>
    </source>
</evidence>
<dbReference type="EMBL" id="KZ678390">
    <property type="protein sequence ID" value="PSR97554.1"/>
    <property type="molecule type" value="Genomic_DNA"/>
</dbReference>
<evidence type="ECO:0000256" key="6">
    <source>
        <dbReference type="ARBA" id="ARBA00023242"/>
    </source>
</evidence>
<keyword evidence="5 8" id="KW-0175">Coiled coil</keyword>
<dbReference type="OrthoDB" id="9445768at2759"/>
<comment type="subcellular location">
    <subcellularLocation>
        <location evidence="2">Chromosome</location>
        <location evidence="2">Centromere</location>
    </subcellularLocation>
    <subcellularLocation>
        <location evidence="1">Nucleus</location>
    </subcellularLocation>
</comment>
<proteinExistence type="inferred from homology"/>
<evidence type="ECO:0008006" key="12">
    <source>
        <dbReference type="Google" id="ProtNLM"/>
    </source>
</evidence>
<dbReference type="InterPro" id="IPR020993">
    <property type="entry name" value="Centromere_CenpK"/>
</dbReference>
<dbReference type="PANTHER" id="PTHR14401:SF6">
    <property type="entry name" value="CENTROMERE PROTEIN K"/>
    <property type="match status" value="1"/>
</dbReference>
<feature type="coiled-coil region" evidence="8">
    <location>
        <begin position="18"/>
        <end position="49"/>
    </location>
</feature>
<reference evidence="10 11" key="1">
    <citation type="journal article" date="2018" name="Mycol. Prog.">
        <title>Coniella lustricola, a new species from submerged detritus.</title>
        <authorList>
            <person name="Raudabaugh D.B."/>
            <person name="Iturriaga T."/>
            <person name="Carver A."/>
            <person name="Mondo S."/>
            <person name="Pangilinan J."/>
            <person name="Lipzen A."/>
            <person name="He G."/>
            <person name="Amirebrahimi M."/>
            <person name="Grigoriev I.V."/>
            <person name="Miller A.N."/>
        </authorList>
    </citation>
    <scope>NUCLEOTIDE SEQUENCE [LARGE SCALE GENOMIC DNA]</scope>
    <source>
        <strain evidence="10 11">B22-T-1</strain>
    </source>
</reference>
<evidence type="ECO:0000256" key="3">
    <source>
        <dbReference type="ARBA" id="ARBA00005795"/>
    </source>
</evidence>
<accession>A0A2T3AH35</accession>
<evidence type="ECO:0000256" key="2">
    <source>
        <dbReference type="ARBA" id="ARBA00004584"/>
    </source>
</evidence>
<dbReference type="GO" id="GO:0051382">
    <property type="term" value="P:kinetochore assembly"/>
    <property type="evidence" value="ECO:0007669"/>
    <property type="project" value="InterPro"/>
</dbReference>
<dbReference type="Proteomes" id="UP000241462">
    <property type="component" value="Unassembled WGS sequence"/>
</dbReference>
<dbReference type="GO" id="GO:0000775">
    <property type="term" value="C:chromosome, centromeric region"/>
    <property type="evidence" value="ECO:0007669"/>
    <property type="project" value="UniProtKB-SubCell"/>
</dbReference>
<dbReference type="InParanoid" id="A0A2T3AH35"/>
<sequence length="339" mass="37365">MEAATELLGSEDLHTTYLERSRKELETKIAQLKRSLAEENERFAVASSQRRTQDAGKASVIGAKQQLNVIAEAYRRAAATEPFLPFPDSVVPALVALRTTSSTIDESKKFLASQKLSLEKARDRLEAEQASLIDQKALKKALEDRAQSLRDGIESRGGMSPDQIARNKVSGLKTQIKETNTDRSRLLKVLGTFIDNRLAVLLAAEQIGGPVTGEMMDIDSETLDAGFSATGKRKKAKPDAAPDKRQRRIDDMLRDAPHGADDAVQELDRKAAAGEEMQRLVEELMNGLLAAQGSHSDAYISVPEETASVRFLTRVKVAEFHPRNSKRLRLVDFGREIGD</sequence>
<protein>
    <recommendedName>
        <fullName evidence="12">Centromere protein Cenp-K</fullName>
    </recommendedName>
</protein>
<dbReference type="GO" id="GO:0000070">
    <property type="term" value="P:mitotic sister chromatid segregation"/>
    <property type="evidence" value="ECO:0007669"/>
    <property type="project" value="TreeGrafter"/>
</dbReference>
<gene>
    <name evidence="10" type="ORF">BD289DRAFT_458943</name>
</gene>
<keyword evidence="6" id="KW-0539">Nucleus</keyword>
<evidence type="ECO:0000256" key="8">
    <source>
        <dbReference type="SAM" id="Coils"/>
    </source>
</evidence>
<dbReference type="GO" id="GO:0005634">
    <property type="term" value="C:nucleus"/>
    <property type="evidence" value="ECO:0007669"/>
    <property type="project" value="UniProtKB-SubCell"/>
</dbReference>
<evidence type="ECO:0000256" key="7">
    <source>
        <dbReference type="ARBA" id="ARBA00023328"/>
    </source>
</evidence>
<evidence type="ECO:0000256" key="9">
    <source>
        <dbReference type="SAM" id="MobiDB-lite"/>
    </source>
</evidence>
<evidence type="ECO:0000256" key="1">
    <source>
        <dbReference type="ARBA" id="ARBA00004123"/>
    </source>
</evidence>
<comment type="similarity">
    <text evidence="3">Belongs to the CENP-K/MCM22 family.</text>
</comment>
<feature type="coiled-coil region" evidence="8">
    <location>
        <begin position="108"/>
        <end position="145"/>
    </location>
</feature>
<dbReference type="PANTHER" id="PTHR14401">
    <property type="entry name" value="CENTROMERE PROTEIN K"/>
    <property type="match status" value="1"/>
</dbReference>
<keyword evidence="11" id="KW-1185">Reference proteome</keyword>
<feature type="compositionally biased region" description="Basic and acidic residues" evidence="9">
    <location>
        <begin position="237"/>
        <end position="248"/>
    </location>
</feature>
<organism evidence="10 11">
    <name type="scientific">Coniella lustricola</name>
    <dbReference type="NCBI Taxonomy" id="2025994"/>
    <lineage>
        <taxon>Eukaryota</taxon>
        <taxon>Fungi</taxon>
        <taxon>Dikarya</taxon>
        <taxon>Ascomycota</taxon>
        <taxon>Pezizomycotina</taxon>
        <taxon>Sordariomycetes</taxon>
        <taxon>Sordariomycetidae</taxon>
        <taxon>Diaporthales</taxon>
        <taxon>Schizoparmaceae</taxon>
        <taxon>Coniella</taxon>
    </lineage>
</organism>
<keyword evidence="4" id="KW-0158">Chromosome</keyword>
<name>A0A2T3AH35_9PEZI</name>
<feature type="region of interest" description="Disordered" evidence="9">
    <location>
        <begin position="226"/>
        <end position="248"/>
    </location>
</feature>
<dbReference type="AlphaFoldDB" id="A0A2T3AH35"/>
<evidence type="ECO:0000256" key="4">
    <source>
        <dbReference type="ARBA" id="ARBA00022454"/>
    </source>
</evidence>